<name>A0A059F416_9MICR</name>
<reference evidence="2" key="1">
    <citation type="submission" date="2013-02" db="EMBL/GenBank/DDBJ databases">
        <authorList>
            <consortium name="The Broad Institute Genome Sequencing Platform"/>
            <person name="Cuomo C."/>
            <person name="Becnel J."/>
            <person name="Sanscrainte N."/>
            <person name="Walker B."/>
            <person name="Young S.K."/>
            <person name="Zeng Q."/>
            <person name="Gargeya S."/>
            <person name="Fitzgerald M."/>
            <person name="Haas B."/>
            <person name="Abouelleil A."/>
            <person name="Alvarado L."/>
            <person name="Arachchi H.M."/>
            <person name="Berlin A.M."/>
            <person name="Chapman S.B."/>
            <person name="Dewar J."/>
            <person name="Goldberg J."/>
            <person name="Griggs A."/>
            <person name="Gujja S."/>
            <person name="Hansen M."/>
            <person name="Howarth C."/>
            <person name="Imamovic A."/>
            <person name="Larimer J."/>
            <person name="McCowan C."/>
            <person name="Murphy C."/>
            <person name="Neiman D."/>
            <person name="Pearson M."/>
            <person name="Priest M."/>
            <person name="Roberts A."/>
            <person name="Saif S."/>
            <person name="Shea T."/>
            <person name="Sisk P."/>
            <person name="Sykes S."/>
            <person name="Wortman J."/>
            <person name="Nusbaum C."/>
            <person name="Birren B."/>
        </authorList>
    </citation>
    <scope>NUCLEOTIDE SEQUENCE [LARGE SCALE GENOMIC DNA]</scope>
    <source>
        <strain evidence="2">PRA339</strain>
    </source>
</reference>
<dbReference type="VEuPathDB" id="MicrosporidiaDB:H312_00773"/>
<dbReference type="PANTHER" id="PTHR47163">
    <property type="entry name" value="DDE_TNP_IS1595 DOMAIN-CONTAINING PROTEIN"/>
    <property type="match status" value="1"/>
</dbReference>
<dbReference type="EMBL" id="KK365137">
    <property type="protein sequence ID" value="KCZ81734.1"/>
    <property type="molecule type" value="Genomic_DNA"/>
</dbReference>
<organism evidence="1 2">
    <name type="scientific">Anncaliia algerae PRA339</name>
    <dbReference type="NCBI Taxonomy" id="1288291"/>
    <lineage>
        <taxon>Eukaryota</taxon>
        <taxon>Fungi</taxon>
        <taxon>Fungi incertae sedis</taxon>
        <taxon>Microsporidia</taxon>
        <taxon>Tubulinosematoidea</taxon>
        <taxon>Tubulinosematidae</taxon>
        <taxon>Anncaliia</taxon>
    </lineage>
</organism>
<sequence>MHHTIIHKYNFVDPVSGVHTQNVESFSNKLKIFIKEQRGCRFDKRDDFCQFFIFLEYFKTDAFFKFLELIKI</sequence>
<dbReference type="OrthoDB" id="5945490at2759"/>
<accession>A0A059F416</accession>
<proteinExistence type="predicted"/>
<evidence type="ECO:0000313" key="1">
    <source>
        <dbReference type="EMBL" id="KCZ81734.1"/>
    </source>
</evidence>
<dbReference type="AlphaFoldDB" id="A0A059F416"/>
<evidence type="ECO:0000313" key="2">
    <source>
        <dbReference type="Proteomes" id="UP000030655"/>
    </source>
</evidence>
<dbReference type="PANTHER" id="PTHR47163:SF2">
    <property type="entry name" value="SI:DKEY-17M8.2"/>
    <property type="match status" value="1"/>
</dbReference>
<dbReference type="Proteomes" id="UP000030655">
    <property type="component" value="Unassembled WGS sequence"/>
</dbReference>
<protein>
    <submittedName>
        <fullName evidence="1">Uncharacterized protein</fullName>
    </submittedName>
</protein>
<dbReference type="InterPro" id="IPR053164">
    <property type="entry name" value="IS1016-like_transposase"/>
</dbReference>
<gene>
    <name evidence="1" type="ORF">H312_00773</name>
</gene>
<dbReference type="HOGENOM" id="CLU_044348_8_2_1"/>
<keyword evidence="2" id="KW-1185">Reference proteome</keyword>
<reference evidence="1 2" key="2">
    <citation type="submission" date="2014-03" db="EMBL/GenBank/DDBJ databases">
        <title>The Genome Sequence of Anncaliia algerae insect isolate PRA339.</title>
        <authorList>
            <consortium name="The Broad Institute Genome Sequencing Platform"/>
            <consortium name="The Broad Institute Genome Sequencing Center for Infectious Disease"/>
            <person name="Cuomo C."/>
            <person name="Becnel J."/>
            <person name="Sanscrainte N."/>
            <person name="Walker B."/>
            <person name="Young S.K."/>
            <person name="Zeng Q."/>
            <person name="Gargeya S."/>
            <person name="Fitzgerald M."/>
            <person name="Haas B."/>
            <person name="Abouelleil A."/>
            <person name="Alvarado L."/>
            <person name="Arachchi H.M."/>
            <person name="Berlin A.M."/>
            <person name="Chapman S.B."/>
            <person name="Dewar J."/>
            <person name="Goldberg J."/>
            <person name="Griggs A."/>
            <person name="Gujja S."/>
            <person name="Hansen M."/>
            <person name="Howarth C."/>
            <person name="Imamovic A."/>
            <person name="Larimer J."/>
            <person name="McCowan C."/>
            <person name="Murphy C."/>
            <person name="Neiman D."/>
            <person name="Pearson M."/>
            <person name="Priest M."/>
            <person name="Roberts A."/>
            <person name="Saif S."/>
            <person name="Shea T."/>
            <person name="Sisk P."/>
            <person name="Sykes S."/>
            <person name="Wortman J."/>
            <person name="Nusbaum C."/>
            <person name="Birren B."/>
        </authorList>
    </citation>
    <scope>NUCLEOTIDE SEQUENCE [LARGE SCALE GENOMIC DNA]</scope>
    <source>
        <strain evidence="1 2">PRA339</strain>
    </source>
</reference>